<dbReference type="Proteomes" id="UP000473826">
    <property type="component" value="Unassembled WGS sequence"/>
</dbReference>
<organism evidence="4 5">
    <name type="scientific">Vanrija humicola</name>
    <name type="common">Yeast</name>
    <name type="synonym">Cryptococcus humicola</name>
    <dbReference type="NCBI Taxonomy" id="5417"/>
    <lineage>
        <taxon>Eukaryota</taxon>
        <taxon>Fungi</taxon>
        <taxon>Dikarya</taxon>
        <taxon>Basidiomycota</taxon>
        <taxon>Agaricomycotina</taxon>
        <taxon>Tremellomycetes</taxon>
        <taxon>Trichosporonales</taxon>
        <taxon>Trichosporonaceae</taxon>
        <taxon>Vanrija</taxon>
    </lineage>
</organism>
<reference evidence="4 5" key="1">
    <citation type="journal article" date="2019" name="PLoS Genet.">
        <title>Convergent evolution of linked mating-type loci in basidiomycete fungi.</title>
        <authorList>
            <person name="Sun S."/>
            <person name="Coelho M.A."/>
            <person name="Heitman J."/>
            <person name="Nowrousian M."/>
        </authorList>
    </citation>
    <scope>NUCLEOTIDE SEQUENCE [LARGE SCALE GENOMIC DNA]</scope>
    <source>
        <strain evidence="4 5">CBS 4282</strain>
    </source>
</reference>
<dbReference type="OrthoDB" id="20273at2759"/>
<dbReference type="GO" id="GO:0098542">
    <property type="term" value="P:defense response to other organism"/>
    <property type="evidence" value="ECO:0007669"/>
    <property type="project" value="InterPro"/>
</dbReference>
<dbReference type="GO" id="GO:0016020">
    <property type="term" value="C:membrane"/>
    <property type="evidence" value="ECO:0007669"/>
    <property type="project" value="UniProtKB-SubCell"/>
</dbReference>
<name>A0A7D8Z286_VANHU</name>
<comment type="subcellular location">
    <subcellularLocation>
        <location evidence="1">Membrane</location>
    </subcellularLocation>
</comment>
<accession>A0A7D8Z286</accession>
<dbReference type="AlphaFoldDB" id="A0A7D8Z286"/>
<evidence type="ECO:0000256" key="1">
    <source>
        <dbReference type="ARBA" id="ARBA00004370"/>
    </source>
</evidence>
<sequence length="236" mass="25682">MGLGQPTSSFAAMGPPPRSTGILRMWRKDERGKQWTRGGGVRSTGRLIFCCIVVAILIIVSIVLAVLLYIRPPSVVVQNFDVDTQSLTVKQGQFSANISLQVQVNNPNWFNADFKEINVDIRYPNVPSGQFGYGAVSNANFKGYSLSTFNFPLTINYTLANDPNQAIINDLNAKCGTTQGKINIDYTIRLWLKILGVSVKPNIGSTQTITCPLTGSDIQQVLNKAGISARDDVVAA</sequence>
<dbReference type="EMBL" id="QKWK01000007">
    <property type="protein sequence ID" value="TXT08624.1"/>
    <property type="molecule type" value="Genomic_DNA"/>
</dbReference>
<dbReference type="PANTHER" id="PTHR31234">
    <property type="entry name" value="LATE EMBRYOGENESIS ABUNDANT (LEA) HYDROXYPROLINE-RICH GLYCOPROTEIN FAMILY"/>
    <property type="match status" value="1"/>
</dbReference>
<dbReference type="Gene3D" id="2.60.40.1820">
    <property type="match status" value="1"/>
</dbReference>
<dbReference type="SUPFAM" id="SSF117070">
    <property type="entry name" value="LEA14-like"/>
    <property type="match status" value="1"/>
</dbReference>
<evidence type="ECO:0000313" key="4">
    <source>
        <dbReference type="EMBL" id="TXT08624.1"/>
    </source>
</evidence>
<gene>
    <name evidence="4" type="ORF">VHUM_02752</name>
</gene>
<protein>
    <recommendedName>
        <fullName evidence="6">Late embryogenesis abundant protein LEA-2 subgroup domain-containing protein</fullName>
    </recommendedName>
</protein>
<evidence type="ECO:0000256" key="2">
    <source>
        <dbReference type="ARBA" id="ARBA00023136"/>
    </source>
</evidence>
<keyword evidence="3" id="KW-1133">Transmembrane helix</keyword>
<evidence type="ECO:0000256" key="3">
    <source>
        <dbReference type="SAM" id="Phobius"/>
    </source>
</evidence>
<comment type="caution">
    <text evidence="4">The sequence shown here is derived from an EMBL/GenBank/DDBJ whole genome shotgun (WGS) entry which is preliminary data.</text>
</comment>
<evidence type="ECO:0008006" key="6">
    <source>
        <dbReference type="Google" id="ProtNLM"/>
    </source>
</evidence>
<keyword evidence="5" id="KW-1185">Reference proteome</keyword>
<keyword evidence="2 3" id="KW-0472">Membrane</keyword>
<proteinExistence type="predicted"/>
<evidence type="ECO:0000313" key="5">
    <source>
        <dbReference type="Proteomes" id="UP000473826"/>
    </source>
</evidence>
<keyword evidence="3" id="KW-0812">Transmembrane</keyword>
<dbReference type="InterPro" id="IPR044839">
    <property type="entry name" value="NDR1-like"/>
</dbReference>
<dbReference type="PANTHER" id="PTHR31234:SF2">
    <property type="entry name" value="OS05G0199100 PROTEIN"/>
    <property type="match status" value="1"/>
</dbReference>
<feature type="transmembrane region" description="Helical" evidence="3">
    <location>
        <begin position="47"/>
        <end position="70"/>
    </location>
</feature>